<dbReference type="Pfam" id="PF20736">
    <property type="entry name" value="Glyco_hydro127M"/>
    <property type="match status" value="1"/>
</dbReference>
<evidence type="ECO:0000256" key="1">
    <source>
        <dbReference type="SAM" id="SignalP"/>
    </source>
</evidence>
<dbReference type="Proteomes" id="UP001431776">
    <property type="component" value="Unassembled WGS sequence"/>
</dbReference>
<name>A0AAW6TUQ7_9BACT</name>
<dbReference type="Gene3D" id="2.60.120.260">
    <property type="entry name" value="Galactose-binding domain-like"/>
    <property type="match status" value="1"/>
</dbReference>
<gene>
    <name evidence="5" type="ORF">QJ522_00235</name>
</gene>
<evidence type="ECO:0000259" key="2">
    <source>
        <dbReference type="Pfam" id="PF07944"/>
    </source>
</evidence>
<dbReference type="InterPro" id="IPR008928">
    <property type="entry name" value="6-hairpin_glycosidase_sf"/>
</dbReference>
<dbReference type="PANTHER" id="PTHR43465:SF2">
    <property type="entry name" value="DUF1680 DOMAIN PROTEIN (AFU_ORTHOLOGUE AFUA_1G08910)"/>
    <property type="match status" value="1"/>
</dbReference>
<dbReference type="RefSeq" id="WP_349242864.1">
    <property type="nucleotide sequence ID" value="NZ_JASCXX010000001.1"/>
</dbReference>
<dbReference type="Pfam" id="PF20737">
    <property type="entry name" value="Glyco_hydro127C"/>
    <property type="match status" value="1"/>
</dbReference>
<dbReference type="InterPro" id="IPR049174">
    <property type="entry name" value="Beta-AFase-like"/>
</dbReference>
<dbReference type="EMBL" id="JASCXX010000001">
    <property type="protein sequence ID" value="MDI6447454.1"/>
    <property type="molecule type" value="Genomic_DNA"/>
</dbReference>
<dbReference type="InterPro" id="IPR012878">
    <property type="entry name" value="Beta-AFase-like_GH127_cat"/>
</dbReference>
<feature type="domain" description="Non-reducing end beta-L-arabinofuranosidase-like GH127 middle" evidence="3">
    <location>
        <begin position="439"/>
        <end position="550"/>
    </location>
</feature>
<evidence type="ECO:0000259" key="3">
    <source>
        <dbReference type="Pfam" id="PF20736"/>
    </source>
</evidence>
<evidence type="ECO:0000259" key="4">
    <source>
        <dbReference type="Pfam" id="PF20737"/>
    </source>
</evidence>
<accession>A0AAW6TUQ7</accession>
<dbReference type="GO" id="GO:0016787">
    <property type="term" value="F:hydrolase activity"/>
    <property type="evidence" value="ECO:0007669"/>
    <property type="project" value="UniProtKB-KW"/>
</dbReference>
<evidence type="ECO:0000313" key="5">
    <source>
        <dbReference type="EMBL" id="MDI6447454.1"/>
    </source>
</evidence>
<keyword evidence="6" id="KW-1185">Reference proteome</keyword>
<dbReference type="PANTHER" id="PTHR43465">
    <property type="entry name" value="DUF1680 DOMAIN PROTEIN (AFU_ORTHOLOGUE AFUA_1G08910)"/>
    <property type="match status" value="1"/>
</dbReference>
<dbReference type="SUPFAM" id="SSF48208">
    <property type="entry name" value="Six-hairpin glycosidases"/>
    <property type="match status" value="1"/>
</dbReference>
<dbReference type="GO" id="GO:0005975">
    <property type="term" value="P:carbohydrate metabolic process"/>
    <property type="evidence" value="ECO:0007669"/>
    <property type="project" value="InterPro"/>
</dbReference>
<dbReference type="Pfam" id="PF07944">
    <property type="entry name" value="Beta-AFase-like_GH127_cat"/>
    <property type="match status" value="1"/>
</dbReference>
<proteinExistence type="predicted"/>
<feature type="signal peptide" evidence="1">
    <location>
        <begin position="1"/>
        <end position="28"/>
    </location>
</feature>
<dbReference type="InterPro" id="IPR049049">
    <property type="entry name" value="Beta-AFase-like_GH127_C"/>
</dbReference>
<keyword evidence="1" id="KW-0732">Signal</keyword>
<feature type="domain" description="Non-reducing end beta-L-arabinofuranosidase-like GH127 catalytic" evidence="2">
    <location>
        <begin position="46"/>
        <end position="428"/>
    </location>
</feature>
<dbReference type="Gene3D" id="1.50.10.10">
    <property type="match status" value="1"/>
</dbReference>
<protein>
    <submittedName>
        <fullName evidence="5">Glycoside hydrolase family 127 protein</fullName>
    </submittedName>
</protein>
<feature type="domain" description="Non-reducing end beta-L-arabinofuranosidase-like GH127 C-terminal" evidence="4">
    <location>
        <begin position="552"/>
        <end position="656"/>
    </location>
</feature>
<evidence type="ECO:0000313" key="6">
    <source>
        <dbReference type="Proteomes" id="UP001431776"/>
    </source>
</evidence>
<dbReference type="InterPro" id="IPR049046">
    <property type="entry name" value="Beta-AFase-like_GH127_middle"/>
</dbReference>
<reference evidence="5" key="1">
    <citation type="submission" date="2023-05" db="EMBL/GenBank/DDBJ databases">
        <title>Anaerotaeda fermentans gen. nov., sp. nov., a novel anaerobic planctomycete of the new family within the order Sedimentisphaerales isolated from Taman Peninsula, Russia.</title>
        <authorList>
            <person name="Khomyakova M.A."/>
            <person name="Merkel A.Y."/>
            <person name="Slobodkin A.I."/>
        </authorList>
    </citation>
    <scope>NUCLEOTIDE SEQUENCE</scope>
    <source>
        <strain evidence="5">M17dextr</strain>
    </source>
</reference>
<dbReference type="InterPro" id="IPR012341">
    <property type="entry name" value="6hp_glycosidase-like_sf"/>
</dbReference>
<keyword evidence="5" id="KW-0378">Hydrolase</keyword>
<organism evidence="5 6">
    <name type="scientific">Anaerobaca lacustris</name>
    <dbReference type="NCBI Taxonomy" id="3044600"/>
    <lineage>
        <taxon>Bacteria</taxon>
        <taxon>Pseudomonadati</taxon>
        <taxon>Planctomycetota</taxon>
        <taxon>Phycisphaerae</taxon>
        <taxon>Sedimentisphaerales</taxon>
        <taxon>Anaerobacaceae</taxon>
        <taxon>Anaerobaca</taxon>
    </lineage>
</organism>
<comment type="caution">
    <text evidence="5">The sequence shown here is derived from an EMBL/GenBank/DDBJ whole genome shotgun (WGS) entry which is preliminary data.</text>
</comment>
<feature type="chain" id="PRO_5043700765" evidence="1">
    <location>
        <begin position="29"/>
        <end position="811"/>
    </location>
</feature>
<sequence>MSHQAKSTTGLVAIIVILGLWSSSYAGADQAGLQRDYNVKPVPFNHVHVEDGFWTPRLETNRTVTIPYAFGKCEETGRIRNFEKAAGLRTGEHEGIYFDDSDVYKVMEGAAYSLQVNPDTMMRLYLDKLITIMDKARWDDDYLYTFYSIPAKQPEKRWTNIQVMHEQYCAGHMYEAAVAHYQVTGDSSFLKIAIDNADLLCETFAPDKRTDPSGHQEIKIGLCKLYRATGDEKYLEQARFLLDQRGRKGRRGPDGNGGLYGEYAQDHKPVIEQATAVGHSVRAAYLYTGMADVAALTGNMDYIRAIDAIWDDTVGTKLYVTGGIGASGGNEGFSEPYELPNQTAYCETCASIANIYWNHRMFLMHGDARYIDVLERTLYNAALSGVSMDGDRFFYPNVLESVSGHERSPWFACACCPSNVARFIPSMPGYVYAHKDRDVYVNLFVGGDATIQTADNTVTLTQQTEYPWDGRVTIRVEPQKSETFSVCVRIPGWARNEAVPSDLYRFEDAVKDEAVVRVNGRRVAPPVEKGYARIERQWDSGDTIELRLPMPVRRIVAHEAVKAARGRLALQRGPLVYCLEGHDNDGQVLSLVISDDARFKAQHRRDLLGGVTVVTGRARAAKRTVAEDVVLTREQPFTAIPYYAWAHRGRSPMTVWPARVPEAARAEPADTLAYLSKTTASFVHKSLPAVTDQVLPANSADASGGQLDFWPRKGTTEWLQFEWDRKHPVSHVKVYWFDDSNHGGCRVPQSWRVLYRDRAGRLQPVRTSDAYGTEKDQFNEVAFETVETDAIKIDIVLDKDWSAGVQEVVID</sequence>
<dbReference type="AlphaFoldDB" id="A0AAW6TUQ7"/>